<dbReference type="GO" id="GO:0071787">
    <property type="term" value="P:endoplasmic reticulum tubular network formation"/>
    <property type="evidence" value="ECO:0007669"/>
    <property type="project" value="TreeGrafter"/>
</dbReference>
<protein>
    <recommendedName>
        <fullName evidence="6">Reticulon</fullName>
    </recommendedName>
</protein>
<dbReference type="FunFam" id="1.20.5.2480:FF:000001">
    <property type="entry name" value="Reticulon"/>
    <property type="match status" value="1"/>
</dbReference>
<feature type="compositionally biased region" description="Basic and acidic residues" evidence="7">
    <location>
        <begin position="186"/>
        <end position="209"/>
    </location>
</feature>
<dbReference type="GO" id="GO:0043005">
    <property type="term" value="C:neuron projection"/>
    <property type="evidence" value="ECO:0007669"/>
    <property type="project" value="TreeGrafter"/>
</dbReference>
<feature type="region of interest" description="Disordered" evidence="7">
    <location>
        <begin position="1"/>
        <end position="600"/>
    </location>
</feature>
<gene>
    <name evidence="9" type="primary">LOC109058887</name>
</gene>
<feature type="compositionally biased region" description="Basic and acidic residues" evidence="7">
    <location>
        <begin position="539"/>
        <end position="561"/>
    </location>
</feature>
<evidence type="ECO:0000256" key="2">
    <source>
        <dbReference type="ARBA" id="ARBA00022692"/>
    </source>
</evidence>
<keyword evidence="4 6" id="KW-1133">Transmembrane helix</keyword>
<keyword evidence="2 6" id="KW-0812">Transmembrane</keyword>
<feature type="compositionally biased region" description="Low complexity" evidence="7">
    <location>
        <begin position="83"/>
        <end position="92"/>
    </location>
</feature>
<feature type="compositionally biased region" description="Polar residues" evidence="7">
    <location>
        <begin position="436"/>
        <end position="447"/>
    </location>
</feature>
<organism evidence="9 10">
    <name type="scientific">Cyprinus carpio</name>
    <name type="common">Common carp</name>
    <dbReference type="NCBI Taxonomy" id="7962"/>
    <lineage>
        <taxon>Eukaryota</taxon>
        <taxon>Metazoa</taxon>
        <taxon>Chordata</taxon>
        <taxon>Craniata</taxon>
        <taxon>Vertebrata</taxon>
        <taxon>Euteleostomi</taxon>
        <taxon>Actinopterygii</taxon>
        <taxon>Neopterygii</taxon>
        <taxon>Teleostei</taxon>
        <taxon>Ostariophysi</taxon>
        <taxon>Cypriniformes</taxon>
        <taxon>Cyprinidae</taxon>
        <taxon>Cyprininae</taxon>
        <taxon>Cyprinus</taxon>
    </lineage>
</organism>
<feature type="compositionally biased region" description="Polar residues" evidence="7">
    <location>
        <begin position="411"/>
        <end position="429"/>
    </location>
</feature>
<dbReference type="PANTHER" id="PTHR45799">
    <property type="entry name" value="RETICULON-LIKE PROTEIN"/>
    <property type="match status" value="1"/>
</dbReference>
<dbReference type="PANTHER" id="PTHR45799:SF6">
    <property type="entry name" value="RETICULON"/>
    <property type="match status" value="1"/>
</dbReference>
<evidence type="ECO:0000256" key="5">
    <source>
        <dbReference type="ARBA" id="ARBA00023136"/>
    </source>
</evidence>
<feature type="domain" description="Reticulon" evidence="8">
    <location>
        <begin position="620"/>
        <end position="797"/>
    </location>
</feature>
<dbReference type="AlphaFoldDB" id="A0A8C1U3Q5"/>
<feature type="compositionally biased region" description="Acidic residues" evidence="7">
    <location>
        <begin position="173"/>
        <end position="185"/>
    </location>
</feature>
<dbReference type="GO" id="GO:0005789">
    <property type="term" value="C:endoplasmic reticulum membrane"/>
    <property type="evidence" value="ECO:0007669"/>
    <property type="project" value="UniProtKB-SubCell"/>
</dbReference>
<dbReference type="GO" id="GO:0007420">
    <property type="term" value="P:brain development"/>
    <property type="evidence" value="ECO:0007669"/>
    <property type="project" value="TreeGrafter"/>
</dbReference>
<evidence type="ECO:0000256" key="6">
    <source>
        <dbReference type="RuleBase" id="RU210713"/>
    </source>
</evidence>
<sequence length="797" mass="86860">MSANSSEGPGLDGKWFEEEEEEKNGMFGSAGPRFDEMRDDLHAPKQQFHPFEGSGVAMETASTGDSLSDMFMKSSSGEGDLYTSLLSSKSTSNPFNDGASLFSTEGNRSPPAPTGTDSGIGMTPGDPSDHQSTLQGSHKTDHYSYMDMGDDLCDFGSVGNTKNKQQPPMSGYGDDEDDEEDEDDIQDLKPKIHEKESSHDPFDLGRYLEKSPLGSENTEVKSQGSAGGQHIFPYVEDPSDEEMADYRSYHRMETPQSASPVKIMVTTESQPVKVSPQEGMSEKESMLGFGQQSLPTVTLSEPEDDSAASSANHSPNHSPTGRESPSDVLFQPAGMKSVSSTQDSSGISSHPILPEPEDIKSSAKPSSPWAQDLQGSGDESGDSEIEQVTEESDSPIYDLTSKTPPAKGGFSQASNPFEQTSYSSATDKASNPFDKPQTNKVSASNPFELSGGIKGGLGQSSNPPLYSLLREEREAELDSDLLIESASEESPKREQEYSTPKPPEISSPLTTGVTSSKPITTSCTTPSPFIDPPASTLKVTEKEKEKEKEKAAPVEKPKPQPEDNWSTKPRPVVMGTSTVTPEQHSSQEKENKSKSSIVSSTTEKEADVSLFLQSINRQKVVDLLHWRDLKQSGLVFGSVLLLLFSLTQFSVVSVIAYLALAVLSATISFRIYKSVLQAVQKTDEGHPFKAYLEVEIALSADQIIKYVDKIQLYINSTMKELRRLFLVQDLVDSIKFAVLMWLLTYVGALFNGLTLLILGKKTTQTYNIDQYLGLVRTQVNSIMGKIREKVPGAKKKE</sequence>
<accession>A0A8C1U3Q5</accession>
<dbReference type="GO" id="GO:0014069">
    <property type="term" value="C:postsynaptic density"/>
    <property type="evidence" value="ECO:0007669"/>
    <property type="project" value="TreeGrafter"/>
</dbReference>
<dbReference type="InterPro" id="IPR003388">
    <property type="entry name" value="Reticulon"/>
</dbReference>
<feature type="compositionally biased region" description="Acidic residues" evidence="7">
    <location>
        <begin position="379"/>
        <end position="393"/>
    </location>
</feature>
<feature type="compositionally biased region" description="Low complexity" evidence="7">
    <location>
        <begin position="307"/>
        <end position="319"/>
    </location>
</feature>
<dbReference type="GO" id="GO:0030182">
    <property type="term" value="P:neuron differentiation"/>
    <property type="evidence" value="ECO:0007669"/>
    <property type="project" value="TreeGrafter"/>
</dbReference>
<proteinExistence type="predicted"/>
<feature type="compositionally biased region" description="Polar residues" evidence="7">
    <location>
        <begin position="507"/>
        <end position="527"/>
    </location>
</feature>
<feature type="compositionally biased region" description="Basic and acidic residues" evidence="7">
    <location>
        <begin position="244"/>
        <end position="253"/>
    </location>
</feature>
<feature type="transmembrane region" description="Helical" evidence="6">
    <location>
        <begin position="736"/>
        <end position="758"/>
    </location>
</feature>
<evidence type="ECO:0000313" key="9">
    <source>
        <dbReference type="Ensembl" id="ENSCCRP00015031500.1"/>
    </source>
</evidence>
<dbReference type="Ensembl" id="ENSCCRT00015032612.1">
    <property type="protein sequence ID" value="ENSCCRP00015031500.1"/>
    <property type="gene ID" value="ENSCCRG00015013166.1"/>
</dbReference>
<dbReference type="InterPro" id="IPR046964">
    <property type="entry name" value="RTN1-4"/>
</dbReference>
<evidence type="ECO:0000259" key="8">
    <source>
        <dbReference type="PROSITE" id="PS50845"/>
    </source>
</evidence>
<evidence type="ECO:0000256" key="1">
    <source>
        <dbReference type="ARBA" id="ARBA00004477"/>
    </source>
</evidence>
<comment type="caution">
    <text evidence="6">Lacks conserved residue(s) required for the propagation of feature annotation.</text>
</comment>
<evidence type="ECO:0000256" key="7">
    <source>
        <dbReference type="SAM" id="MobiDB-lite"/>
    </source>
</evidence>
<evidence type="ECO:0000256" key="3">
    <source>
        <dbReference type="ARBA" id="ARBA00022824"/>
    </source>
</evidence>
<comment type="subcellular location">
    <subcellularLocation>
        <location evidence="1">Endoplasmic reticulum membrane</location>
        <topology evidence="1">Multi-pass membrane protein</topology>
    </subcellularLocation>
</comment>
<feature type="compositionally biased region" description="Basic and acidic residues" evidence="7">
    <location>
        <begin position="33"/>
        <end position="43"/>
    </location>
</feature>
<dbReference type="Pfam" id="PF02453">
    <property type="entry name" value="Reticulon"/>
    <property type="match status" value="1"/>
</dbReference>
<dbReference type="PROSITE" id="PS50845">
    <property type="entry name" value="RETICULON"/>
    <property type="match status" value="1"/>
</dbReference>
<keyword evidence="3" id="KW-0256">Endoplasmic reticulum</keyword>
<evidence type="ECO:0000256" key="4">
    <source>
        <dbReference type="ARBA" id="ARBA00022989"/>
    </source>
</evidence>
<name>A0A8C1U3Q5_CYPCA</name>
<dbReference type="Proteomes" id="UP000694700">
    <property type="component" value="Unplaced"/>
</dbReference>
<feature type="compositionally biased region" description="Polar residues" evidence="7">
    <location>
        <begin position="158"/>
        <end position="168"/>
    </location>
</feature>
<feature type="compositionally biased region" description="Polar residues" evidence="7">
    <location>
        <begin position="214"/>
        <end position="224"/>
    </location>
</feature>
<feature type="compositionally biased region" description="Polar residues" evidence="7">
    <location>
        <begin position="290"/>
        <end position="299"/>
    </location>
</feature>
<dbReference type="Gene3D" id="1.20.5.2480">
    <property type="match status" value="1"/>
</dbReference>
<feature type="compositionally biased region" description="Polar residues" evidence="7">
    <location>
        <begin position="337"/>
        <end position="348"/>
    </location>
</feature>
<reference evidence="9" key="1">
    <citation type="submission" date="2025-08" db="UniProtKB">
        <authorList>
            <consortium name="Ensembl"/>
        </authorList>
    </citation>
    <scope>IDENTIFICATION</scope>
</reference>
<keyword evidence="5 6" id="KW-0472">Membrane</keyword>
<evidence type="ECO:0000313" key="10">
    <source>
        <dbReference type="Proteomes" id="UP000694700"/>
    </source>
</evidence>